<reference evidence="10" key="1">
    <citation type="submission" date="2016-04" db="UniProtKB">
        <authorList>
            <consortium name="WormBaseParasite"/>
        </authorList>
    </citation>
    <scope>IDENTIFICATION</scope>
</reference>
<keyword evidence="9" id="KW-1185">Reference proteome</keyword>
<evidence type="ECO:0000313" key="8">
    <source>
        <dbReference type="EMBL" id="VDM17119.1"/>
    </source>
</evidence>
<keyword evidence="4" id="KW-0130">Cell adhesion</keyword>
<dbReference type="InterPro" id="IPR000225">
    <property type="entry name" value="Armadillo"/>
</dbReference>
<evidence type="ECO:0000313" key="10">
    <source>
        <dbReference type="WBParaSite" id="TTAC_0000087601-mRNA-1"/>
    </source>
</evidence>
<dbReference type="GO" id="GO:0005912">
    <property type="term" value="C:adherens junction"/>
    <property type="evidence" value="ECO:0007669"/>
    <property type="project" value="TreeGrafter"/>
</dbReference>
<dbReference type="InterPro" id="IPR016024">
    <property type="entry name" value="ARM-type_fold"/>
</dbReference>
<dbReference type="PANTHER" id="PTHR10372">
    <property type="entry name" value="PLAKOPHILLIN-RELATED"/>
    <property type="match status" value="1"/>
</dbReference>
<organism evidence="10">
    <name type="scientific">Hydatigena taeniaeformis</name>
    <name type="common">Feline tapeworm</name>
    <name type="synonym">Taenia taeniaeformis</name>
    <dbReference type="NCBI Taxonomy" id="6205"/>
    <lineage>
        <taxon>Eukaryota</taxon>
        <taxon>Metazoa</taxon>
        <taxon>Spiralia</taxon>
        <taxon>Lophotrochozoa</taxon>
        <taxon>Platyhelminthes</taxon>
        <taxon>Cestoda</taxon>
        <taxon>Eucestoda</taxon>
        <taxon>Cyclophyllidea</taxon>
        <taxon>Taeniidae</taxon>
        <taxon>Hydatigera</taxon>
    </lineage>
</organism>
<evidence type="ECO:0000256" key="1">
    <source>
        <dbReference type="ARBA" id="ARBA00004282"/>
    </source>
</evidence>
<dbReference type="Gene3D" id="1.25.10.10">
    <property type="entry name" value="Leucine-rich Repeat Variant"/>
    <property type="match status" value="1"/>
</dbReference>
<protein>
    <submittedName>
        <fullName evidence="10">Armadillo repeat-containing protein 5</fullName>
    </submittedName>
</protein>
<evidence type="ECO:0000313" key="9">
    <source>
        <dbReference type="Proteomes" id="UP000274429"/>
    </source>
</evidence>
<dbReference type="GO" id="GO:0005886">
    <property type="term" value="C:plasma membrane"/>
    <property type="evidence" value="ECO:0007669"/>
    <property type="project" value="TreeGrafter"/>
</dbReference>
<evidence type="ECO:0000256" key="6">
    <source>
        <dbReference type="PROSITE-ProRule" id="PRU00259"/>
    </source>
</evidence>
<dbReference type="GO" id="GO:0098609">
    <property type="term" value="P:cell-cell adhesion"/>
    <property type="evidence" value="ECO:0007669"/>
    <property type="project" value="InterPro"/>
</dbReference>
<evidence type="ECO:0000256" key="3">
    <source>
        <dbReference type="ARBA" id="ARBA00022737"/>
    </source>
</evidence>
<dbReference type="EMBL" id="UYWX01000118">
    <property type="protein sequence ID" value="VDM17119.1"/>
    <property type="molecule type" value="Genomic_DNA"/>
</dbReference>
<dbReference type="PANTHER" id="PTHR10372:SF27">
    <property type="entry name" value="ADHERENS JUNCTION PROTEIN P120"/>
    <property type="match status" value="1"/>
</dbReference>
<dbReference type="OrthoDB" id="6268580at2759"/>
<dbReference type="AlphaFoldDB" id="A0A158RDL2"/>
<dbReference type="GO" id="GO:0005737">
    <property type="term" value="C:cytoplasm"/>
    <property type="evidence" value="ECO:0007669"/>
    <property type="project" value="TreeGrafter"/>
</dbReference>
<reference evidence="8 9" key="2">
    <citation type="submission" date="2018-11" db="EMBL/GenBank/DDBJ databases">
        <authorList>
            <consortium name="Pathogen Informatics"/>
        </authorList>
    </citation>
    <scope>NUCLEOTIDE SEQUENCE [LARGE SCALE GENOMIC DNA]</scope>
</reference>
<dbReference type="Proteomes" id="UP000274429">
    <property type="component" value="Unassembled WGS sequence"/>
</dbReference>
<dbReference type="WBParaSite" id="TTAC_0000087601-mRNA-1">
    <property type="protein sequence ID" value="TTAC_0000087601-mRNA-1"/>
    <property type="gene ID" value="TTAC_0000087601"/>
</dbReference>
<dbReference type="Pfam" id="PF00514">
    <property type="entry name" value="Arm"/>
    <property type="match status" value="2"/>
</dbReference>
<evidence type="ECO:0000256" key="7">
    <source>
        <dbReference type="SAM" id="MobiDB-lite"/>
    </source>
</evidence>
<keyword evidence="3" id="KW-0677">Repeat</keyword>
<proteinExistence type="inferred from homology"/>
<keyword evidence="5" id="KW-0965">Cell junction</keyword>
<feature type="repeat" description="ARM" evidence="6">
    <location>
        <begin position="49"/>
        <end position="77"/>
    </location>
</feature>
<evidence type="ECO:0000256" key="5">
    <source>
        <dbReference type="ARBA" id="ARBA00022949"/>
    </source>
</evidence>
<evidence type="ECO:0000256" key="2">
    <source>
        <dbReference type="ARBA" id="ARBA00005462"/>
    </source>
</evidence>
<comment type="subcellular location">
    <subcellularLocation>
        <location evidence="1">Cell junction</location>
    </subcellularLocation>
</comment>
<comment type="similarity">
    <text evidence="2">Belongs to the beta-catenin family.</text>
</comment>
<dbReference type="PROSITE" id="PS50176">
    <property type="entry name" value="ARM_REPEAT"/>
    <property type="match status" value="2"/>
</dbReference>
<accession>A0A158RDL2</accession>
<dbReference type="SMART" id="SM00185">
    <property type="entry name" value="ARM"/>
    <property type="match status" value="4"/>
</dbReference>
<sequence length="726" mass="80631">MDLSVSTDIPCLINRLNSSNTTVQAAAAACIQHLVYKNDDAKEEAWRAGGLDNLIRLFTSNELSVVANATGALRNLTSGSNIRLCLEFERSNGINALLWLINQYRQSFAEEHFNTNLMAKLNTDRILNLLENASAILCNITSIEIVRKRVAVGAVIPVLLTTVLIPVSRAVCGNLGNFSDGNSPLHPTVLYRTCTAVIRNMSCCEDANIRAQLRGCVGLLENLLQVMRVAGTSGLTDTKVVENCTCAVRNLCFALGDVTKPPSDYFITKALRSRGRCKIAKGWNRKDFDTHIDVGEASKPTSNTLDAVLWRPDAIATLLALLSQSPNPVCIEAAAGAIQNLTSSAKWQPAEIVRSEASIKTLYFKVRLQNGLPVLVDLLHFPDNSVVKTVAMTLRNLILEKETLKHLGKHSLPALVASLTLHSPMPRSPSLSSLTPSPALNVHRCTPLNCQVLLPILILCSEIISNQGDFTSHFVELGGVHYCKAVVQALSAERKSTLSEIHRSCRQVASQLLRSLCKFKRPRSLNKEVNCIITNSFTWFSQQLMDTILTHVNDLLFSSLFSIMYGLTNVDFLQKKRGMLLPTSVHQSRSRHVPMTLAQRYEEGEERQRRRYYQAHSYCPNYDQRKSFRRVPFTAFSPPYHMELFPSTMRWQPEDTPQQFDTPFGVCVPFPSTNTANIGPNAWEVENAAFAMAPWDRSPSDTSRNEEDPEKNISFIHDAMASANGT</sequence>
<dbReference type="STRING" id="6205.A0A158RDL2"/>
<dbReference type="SUPFAM" id="SSF48371">
    <property type="entry name" value="ARM repeat"/>
    <property type="match status" value="1"/>
</dbReference>
<feature type="repeat" description="ARM" evidence="6">
    <location>
        <begin position="370"/>
        <end position="397"/>
    </location>
</feature>
<feature type="region of interest" description="Disordered" evidence="7">
    <location>
        <begin position="695"/>
        <end position="726"/>
    </location>
</feature>
<dbReference type="InterPro" id="IPR028435">
    <property type="entry name" value="Plakophilin/d_Catenin"/>
</dbReference>
<dbReference type="InterPro" id="IPR011989">
    <property type="entry name" value="ARM-like"/>
</dbReference>
<gene>
    <name evidence="8" type="ORF">TTAC_LOCUS877</name>
</gene>
<dbReference type="GO" id="GO:0005634">
    <property type="term" value="C:nucleus"/>
    <property type="evidence" value="ECO:0007669"/>
    <property type="project" value="TreeGrafter"/>
</dbReference>
<name>A0A158RDL2_HYDTA</name>
<evidence type="ECO:0000256" key="4">
    <source>
        <dbReference type="ARBA" id="ARBA00022889"/>
    </source>
</evidence>